<dbReference type="InterPro" id="IPR036291">
    <property type="entry name" value="NAD(P)-bd_dom_sf"/>
</dbReference>
<comment type="similarity">
    <text evidence="1">Belongs to the short-chain dehydrogenases/reductases (SDR) family.</text>
</comment>
<dbReference type="CDD" id="cd05233">
    <property type="entry name" value="SDR_c"/>
    <property type="match status" value="1"/>
</dbReference>
<protein>
    <submittedName>
        <fullName evidence="3">Unannotated protein</fullName>
    </submittedName>
</protein>
<dbReference type="EMBL" id="CAEZWQ010000108">
    <property type="protein sequence ID" value="CAB4667575.1"/>
    <property type="molecule type" value="Genomic_DNA"/>
</dbReference>
<dbReference type="PANTHER" id="PTHR48107:SF16">
    <property type="entry name" value="NADPH-DEPENDENT ALDEHYDE REDUCTASE 1, CHLOROPLASTIC"/>
    <property type="match status" value="1"/>
</dbReference>
<dbReference type="InterPro" id="IPR002347">
    <property type="entry name" value="SDR_fam"/>
</dbReference>
<keyword evidence="2" id="KW-0560">Oxidoreductase</keyword>
<accession>A0A6J6M4B5</accession>
<dbReference type="PRINTS" id="PR00080">
    <property type="entry name" value="SDRFAMILY"/>
</dbReference>
<dbReference type="GO" id="GO:0016614">
    <property type="term" value="F:oxidoreductase activity, acting on CH-OH group of donors"/>
    <property type="evidence" value="ECO:0007669"/>
    <property type="project" value="UniProtKB-ARBA"/>
</dbReference>
<dbReference type="PRINTS" id="PR00081">
    <property type="entry name" value="GDHRDH"/>
</dbReference>
<evidence type="ECO:0000256" key="1">
    <source>
        <dbReference type="ARBA" id="ARBA00006484"/>
    </source>
</evidence>
<evidence type="ECO:0000313" key="3">
    <source>
        <dbReference type="EMBL" id="CAB4667575.1"/>
    </source>
</evidence>
<dbReference type="Pfam" id="PF13561">
    <property type="entry name" value="adh_short_C2"/>
    <property type="match status" value="1"/>
</dbReference>
<dbReference type="PANTHER" id="PTHR48107">
    <property type="entry name" value="NADPH-DEPENDENT ALDEHYDE REDUCTASE-LIKE PROTEIN, CHLOROPLASTIC-RELATED"/>
    <property type="match status" value="1"/>
</dbReference>
<dbReference type="AlphaFoldDB" id="A0A6J6M4B5"/>
<name>A0A6J6M4B5_9ZZZZ</name>
<proteinExistence type="inferred from homology"/>
<organism evidence="3">
    <name type="scientific">freshwater metagenome</name>
    <dbReference type="NCBI Taxonomy" id="449393"/>
    <lineage>
        <taxon>unclassified sequences</taxon>
        <taxon>metagenomes</taxon>
        <taxon>ecological metagenomes</taxon>
    </lineage>
</organism>
<gene>
    <name evidence="3" type="ORF">UFOPK2275_00891</name>
</gene>
<dbReference type="SUPFAM" id="SSF51735">
    <property type="entry name" value="NAD(P)-binding Rossmann-fold domains"/>
    <property type="match status" value="1"/>
</dbReference>
<dbReference type="Gene3D" id="3.40.50.720">
    <property type="entry name" value="NAD(P)-binding Rossmann-like Domain"/>
    <property type="match status" value="1"/>
</dbReference>
<reference evidence="3" key="1">
    <citation type="submission" date="2020-05" db="EMBL/GenBank/DDBJ databases">
        <authorList>
            <person name="Chiriac C."/>
            <person name="Salcher M."/>
            <person name="Ghai R."/>
            <person name="Kavagutti S V."/>
        </authorList>
    </citation>
    <scope>NUCLEOTIDE SEQUENCE</scope>
</reference>
<dbReference type="PROSITE" id="PS00061">
    <property type="entry name" value="ADH_SHORT"/>
    <property type="match status" value="1"/>
</dbReference>
<dbReference type="FunFam" id="3.40.50.720:FF:000084">
    <property type="entry name" value="Short-chain dehydrogenase reductase"/>
    <property type="match status" value="1"/>
</dbReference>
<dbReference type="InterPro" id="IPR020904">
    <property type="entry name" value="Sc_DH/Rdtase_CS"/>
</dbReference>
<sequence length="256" mass="26808">MTQARLAGQVALITGGSRGIGAAVARLFSANGAAVAIAYEPNAKMKKLADALAEEINSNGGKAIAIAGNLADVHSPQLLVDETRKALGDISIIVANAAASSATKWNEISTDEWDLVQNVNVRATWLLAKAAYEDLKKTRGSIITVTSVMVETGQAGKLHYSTSKSAVIGMTRVLARELGSDGIRVNSVMPGAIQTEQELEESPDQAAVAESIFAKQSLKRRGVAMDLAGAFLFLASADSSFVTGQVINVDGGWVMY</sequence>
<evidence type="ECO:0000256" key="2">
    <source>
        <dbReference type="ARBA" id="ARBA00023002"/>
    </source>
</evidence>